<dbReference type="InterPro" id="IPR001279">
    <property type="entry name" value="Metallo-B-lactamas"/>
</dbReference>
<dbReference type="OrthoDB" id="10250730at2759"/>
<evidence type="ECO:0000259" key="5">
    <source>
        <dbReference type="SMART" id="SM00849"/>
    </source>
</evidence>
<organism evidence="6 7">
    <name type="scientific">Colletotrichum fioriniae PJ7</name>
    <dbReference type="NCBI Taxonomy" id="1445577"/>
    <lineage>
        <taxon>Eukaryota</taxon>
        <taxon>Fungi</taxon>
        <taxon>Dikarya</taxon>
        <taxon>Ascomycota</taxon>
        <taxon>Pezizomycotina</taxon>
        <taxon>Sordariomycetes</taxon>
        <taxon>Hypocreomycetidae</taxon>
        <taxon>Glomerellales</taxon>
        <taxon>Glomerellaceae</taxon>
        <taxon>Colletotrichum</taxon>
        <taxon>Colletotrichum acutatum species complex</taxon>
    </lineage>
</organism>
<dbReference type="InterPro" id="IPR036866">
    <property type="entry name" value="RibonucZ/Hydroxyglut_hydro"/>
</dbReference>
<comment type="caution">
    <text evidence="6">The sequence shown here is derived from an EMBL/GenBank/DDBJ whole genome shotgun (WGS) entry which is preliminary data.</text>
</comment>
<dbReference type="Proteomes" id="UP000020467">
    <property type="component" value="Unassembled WGS sequence"/>
</dbReference>
<dbReference type="Pfam" id="PF00753">
    <property type="entry name" value="Lactamase_B"/>
    <property type="match status" value="1"/>
</dbReference>
<dbReference type="AlphaFoldDB" id="A0A010R2U7"/>
<protein>
    <recommendedName>
        <fullName evidence="5">Metallo-beta-lactamase domain-containing protein</fullName>
    </recommendedName>
</protein>
<dbReference type="EMBL" id="JARH01000264">
    <property type="protein sequence ID" value="EXF83070.1"/>
    <property type="molecule type" value="Genomic_DNA"/>
</dbReference>
<dbReference type="SUPFAM" id="SSF56281">
    <property type="entry name" value="Metallo-hydrolase/oxidoreductase"/>
    <property type="match status" value="1"/>
</dbReference>
<reference evidence="6 7" key="1">
    <citation type="submission" date="2014-02" db="EMBL/GenBank/DDBJ databases">
        <title>The genome sequence of Colletotrichum fioriniae PJ7.</title>
        <authorList>
            <person name="Baroncelli R."/>
            <person name="Thon M.R."/>
        </authorList>
    </citation>
    <scope>NUCLEOTIDE SEQUENCE [LARGE SCALE GENOMIC DNA]</scope>
    <source>
        <strain evidence="6 7">PJ7</strain>
    </source>
</reference>
<gene>
    <name evidence="6" type="ORF">CFIO01_06242</name>
</gene>
<dbReference type="GO" id="GO:0046872">
    <property type="term" value="F:metal ion binding"/>
    <property type="evidence" value="ECO:0007669"/>
    <property type="project" value="UniProtKB-KW"/>
</dbReference>
<dbReference type="Gene3D" id="3.60.15.10">
    <property type="entry name" value="Ribonuclease Z/Hydroxyacylglutathione hydrolase-like"/>
    <property type="match status" value="1"/>
</dbReference>
<feature type="domain" description="Metallo-beta-lactamase" evidence="5">
    <location>
        <begin position="46"/>
        <end position="272"/>
    </location>
</feature>
<dbReference type="eggNOG" id="ENOG502S1A6">
    <property type="taxonomic scope" value="Eukaryota"/>
</dbReference>
<dbReference type="CDD" id="cd07730">
    <property type="entry name" value="metallo-hydrolase-like_MBL-fold"/>
    <property type="match status" value="1"/>
</dbReference>
<evidence type="ECO:0000256" key="2">
    <source>
        <dbReference type="ARBA" id="ARBA00022723"/>
    </source>
</evidence>
<keyword evidence="3" id="KW-0378">Hydrolase</keyword>
<dbReference type="PANTHER" id="PTHR42978">
    <property type="entry name" value="QUORUM-QUENCHING LACTONASE YTNP-RELATED-RELATED"/>
    <property type="match status" value="1"/>
</dbReference>
<keyword evidence="7" id="KW-1185">Reference proteome</keyword>
<accession>A0A010R2U7</accession>
<dbReference type="HOGENOM" id="CLU_030571_1_0_1"/>
<dbReference type="InterPro" id="IPR051013">
    <property type="entry name" value="MBL_superfamily_lactonases"/>
</dbReference>
<comment type="similarity">
    <text evidence="1">Belongs to the metallo-beta-lactamase superfamily.</text>
</comment>
<dbReference type="GO" id="GO:0016787">
    <property type="term" value="F:hydrolase activity"/>
    <property type="evidence" value="ECO:0007669"/>
    <property type="project" value="UniProtKB-KW"/>
</dbReference>
<evidence type="ECO:0000256" key="3">
    <source>
        <dbReference type="ARBA" id="ARBA00022801"/>
    </source>
</evidence>
<evidence type="ECO:0000313" key="6">
    <source>
        <dbReference type="EMBL" id="EXF83070.1"/>
    </source>
</evidence>
<name>A0A010R2U7_9PEZI</name>
<evidence type="ECO:0000256" key="1">
    <source>
        <dbReference type="ARBA" id="ARBA00007749"/>
    </source>
</evidence>
<dbReference type="KEGG" id="cfj:CFIO01_06242"/>
<keyword evidence="2" id="KW-0479">Metal-binding</keyword>
<dbReference type="PANTHER" id="PTHR42978:SF5">
    <property type="entry name" value="METALLO-BETA-LACTAMASE DOMAIN-CONTAINING PROTEIN"/>
    <property type="match status" value="1"/>
</dbReference>
<keyword evidence="4" id="KW-0862">Zinc</keyword>
<evidence type="ECO:0000313" key="7">
    <source>
        <dbReference type="Proteomes" id="UP000020467"/>
    </source>
</evidence>
<evidence type="ECO:0000256" key="4">
    <source>
        <dbReference type="ARBA" id="ARBA00022833"/>
    </source>
</evidence>
<dbReference type="SMART" id="SM00849">
    <property type="entry name" value="Lactamase_B"/>
    <property type="match status" value="1"/>
</dbReference>
<sequence length="363" mass="40025">MPHNLPCPPGAAVKLSVLNNCFLRGVPTASYVEPIIPGHETFNDLPCLVFLIESSTGRKVLFDLGLRKDWQKLSPVSLSEIQNDQIDTKLEEDIVDILKREGIVPGDIEAVVLSHHHWDHVGYLSLFPETTRVVVGPGFLDAFRLGYPDEGLAPLMASDLGGKSVDEVDFEKSNCVPLGPFKAFDYFGDGSFYIVDASGHSIGHIGAIARTTSNPDTFVFMGADSCHHCGEFRPSERRRTPSDFGLGLPISVPSAPCAGLRSGVRKDTQGGSCERPFYSITRDPLYAEYTHDHEAADATIAKVQEMDGYDNVFVAMAHDDSIPKIVDMFPKTINEWRFKKWHKTCRWTFLNDLKGLADAKLGG</sequence>
<proteinExistence type="inferred from homology"/>